<evidence type="ECO:0000259" key="1">
    <source>
        <dbReference type="Pfam" id="PF05699"/>
    </source>
</evidence>
<comment type="caution">
    <text evidence="2">The sequence shown here is derived from an EMBL/GenBank/DDBJ whole genome shotgun (WGS) entry which is preliminary data.</text>
</comment>
<reference evidence="2 3" key="1">
    <citation type="submission" date="2023-01" db="EMBL/GenBank/DDBJ databases">
        <authorList>
            <person name="Whitehead M."/>
        </authorList>
    </citation>
    <scope>NUCLEOTIDE SEQUENCE [LARGE SCALE GENOMIC DNA]</scope>
</reference>
<dbReference type="InterPro" id="IPR008906">
    <property type="entry name" value="HATC_C_dom"/>
</dbReference>
<evidence type="ECO:0000313" key="2">
    <source>
        <dbReference type="EMBL" id="CAI6377017.1"/>
    </source>
</evidence>
<dbReference type="InterPro" id="IPR012337">
    <property type="entry name" value="RNaseH-like_sf"/>
</dbReference>
<name>A0AAV0YAU0_9HEMI</name>
<keyword evidence="3" id="KW-1185">Reference proteome</keyword>
<gene>
    <name evidence="2" type="ORF">MEUPH1_LOCUS30334</name>
</gene>
<sequence length="225" mass="26264">MAISYKLNVEQIQSTFKEKRIAKKKKTFNYENEEDLITTPEKKFTIEVFNIVLDTVVNSMNTSVPDIRNRLSEELWNFSNSWKYLKNSLEEEYDKITLIETIGEDQVEDEENYENLLTPCNLTCKSCSICCYRLLVKYNLFSSAYSLLTLAYKYLLTLPVTQVSCERSFSNLKYLKNRLRNSMTNDNLEAFMLMSIEKSILTEIDNDIIINELGTKSNLLSKLLL</sequence>
<dbReference type="SUPFAM" id="SSF53098">
    <property type="entry name" value="Ribonuclease H-like"/>
    <property type="match status" value="1"/>
</dbReference>
<dbReference type="PANTHER" id="PTHR45749">
    <property type="match status" value="1"/>
</dbReference>
<accession>A0AAV0YAU0</accession>
<dbReference type="GO" id="GO:0046983">
    <property type="term" value="F:protein dimerization activity"/>
    <property type="evidence" value="ECO:0007669"/>
    <property type="project" value="InterPro"/>
</dbReference>
<dbReference type="EMBL" id="CARXXK010001628">
    <property type="protein sequence ID" value="CAI6377017.1"/>
    <property type="molecule type" value="Genomic_DNA"/>
</dbReference>
<feature type="domain" description="HAT C-terminal dimerisation" evidence="1">
    <location>
        <begin position="139"/>
        <end position="194"/>
    </location>
</feature>
<evidence type="ECO:0000313" key="3">
    <source>
        <dbReference type="Proteomes" id="UP001160148"/>
    </source>
</evidence>
<dbReference type="Proteomes" id="UP001160148">
    <property type="component" value="Unassembled WGS sequence"/>
</dbReference>
<dbReference type="AlphaFoldDB" id="A0AAV0YAU0"/>
<protein>
    <recommendedName>
        <fullName evidence="1">HAT C-terminal dimerisation domain-containing protein</fullName>
    </recommendedName>
</protein>
<dbReference type="Pfam" id="PF05699">
    <property type="entry name" value="Dimer_Tnp_hAT"/>
    <property type="match status" value="1"/>
</dbReference>
<proteinExistence type="predicted"/>
<organism evidence="2 3">
    <name type="scientific">Macrosiphum euphorbiae</name>
    <name type="common">potato aphid</name>
    <dbReference type="NCBI Taxonomy" id="13131"/>
    <lineage>
        <taxon>Eukaryota</taxon>
        <taxon>Metazoa</taxon>
        <taxon>Ecdysozoa</taxon>
        <taxon>Arthropoda</taxon>
        <taxon>Hexapoda</taxon>
        <taxon>Insecta</taxon>
        <taxon>Pterygota</taxon>
        <taxon>Neoptera</taxon>
        <taxon>Paraneoptera</taxon>
        <taxon>Hemiptera</taxon>
        <taxon>Sternorrhyncha</taxon>
        <taxon>Aphidomorpha</taxon>
        <taxon>Aphidoidea</taxon>
        <taxon>Aphididae</taxon>
        <taxon>Macrosiphini</taxon>
        <taxon>Macrosiphum</taxon>
    </lineage>
</organism>
<dbReference type="PANTHER" id="PTHR45749:SF21">
    <property type="entry name" value="DUF4371 DOMAIN-CONTAINING PROTEIN"/>
    <property type="match status" value="1"/>
</dbReference>